<dbReference type="Gene3D" id="1.20.1440.40">
    <property type="entry name" value="YqcC-like"/>
    <property type="match status" value="1"/>
</dbReference>
<dbReference type="InterPro" id="IPR007384">
    <property type="entry name" value="UCP006257"/>
</dbReference>
<organism evidence="2 3">
    <name type="scientific">Agarivorans gilvus</name>
    <dbReference type="NCBI Taxonomy" id="680279"/>
    <lineage>
        <taxon>Bacteria</taxon>
        <taxon>Pseudomonadati</taxon>
        <taxon>Pseudomonadota</taxon>
        <taxon>Gammaproteobacteria</taxon>
        <taxon>Alteromonadales</taxon>
        <taxon>Alteromonadaceae</taxon>
        <taxon>Agarivorans</taxon>
    </lineage>
</organism>
<reference evidence="3" key="1">
    <citation type="journal article" date="2019" name="Int. J. Syst. Evol. Microbiol.">
        <title>The Global Catalogue of Microorganisms (GCM) 10K type strain sequencing project: providing services to taxonomists for standard genome sequencing and annotation.</title>
        <authorList>
            <consortium name="The Broad Institute Genomics Platform"/>
            <consortium name="The Broad Institute Genome Sequencing Center for Infectious Disease"/>
            <person name="Wu L."/>
            <person name="Ma J."/>
        </authorList>
    </citation>
    <scope>NUCLEOTIDE SEQUENCE [LARGE SCALE GENOMIC DNA]</scope>
    <source>
        <strain evidence="3">CGMCC 1.10131</strain>
    </source>
</reference>
<gene>
    <name evidence="2" type="ORF">GCM10007414_13400</name>
</gene>
<dbReference type="InterPro" id="IPR023376">
    <property type="entry name" value="YqcC-like_dom"/>
</dbReference>
<feature type="domain" description="YqcC-like" evidence="1">
    <location>
        <begin position="6"/>
        <end position="100"/>
    </location>
</feature>
<dbReference type="PANTHER" id="PTHR39586">
    <property type="entry name" value="CYTOPLASMIC PROTEIN-RELATED"/>
    <property type="match status" value="1"/>
</dbReference>
<dbReference type="PANTHER" id="PTHR39586:SF1">
    <property type="entry name" value="CYTOPLASMIC PROTEIN"/>
    <property type="match status" value="1"/>
</dbReference>
<dbReference type="Proteomes" id="UP000651977">
    <property type="component" value="Unassembled WGS sequence"/>
</dbReference>
<dbReference type="EMBL" id="BMDY01000006">
    <property type="protein sequence ID" value="GGB01515.1"/>
    <property type="molecule type" value="Genomic_DNA"/>
</dbReference>
<name>A0ABQ1I146_9ALTE</name>
<dbReference type="SUPFAM" id="SSF158452">
    <property type="entry name" value="YqcC-like"/>
    <property type="match status" value="1"/>
</dbReference>
<evidence type="ECO:0000313" key="3">
    <source>
        <dbReference type="Proteomes" id="UP000651977"/>
    </source>
</evidence>
<dbReference type="RefSeq" id="WP_055734895.1">
    <property type="nucleotide sequence ID" value="NZ_BMDY01000006.1"/>
</dbReference>
<sequence>MSQIILEQLQQIERCLKQAQCWQLNSPSAQALASTQPFCIDSLSFTQWLQFVLLPKMYHLIENDLPLPKVVAISPYAEEALKHESFDVAELLVVLKSFDASFSNE</sequence>
<proteinExistence type="predicted"/>
<accession>A0ABQ1I146</accession>
<evidence type="ECO:0000313" key="2">
    <source>
        <dbReference type="EMBL" id="GGB01515.1"/>
    </source>
</evidence>
<comment type="caution">
    <text evidence="2">The sequence shown here is derived from an EMBL/GenBank/DDBJ whole genome shotgun (WGS) entry which is preliminary data.</text>
</comment>
<evidence type="ECO:0000259" key="1">
    <source>
        <dbReference type="Pfam" id="PF04287"/>
    </source>
</evidence>
<protein>
    <recommendedName>
        <fullName evidence="1">YqcC-like domain-containing protein</fullName>
    </recommendedName>
</protein>
<keyword evidence="3" id="KW-1185">Reference proteome</keyword>
<dbReference type="InterPro" id="IPR036814">
    <property type="entry name" value="YqcC-like_sf"/>
</dbReference>
<dbReference type="PIRSF" id="PIRSF006257">
    <property type="entry name" value="UCP006257"/>
    <property type="match status" value="1"/>
</dbReference>
<dbReference type="Pfam" id="PF04287">
    <property type="entry name" value="DUF446"/>
    <property type="match status" value="1"/>
</dbReference>